<dbReference type="EMBL" id="CAJVPJ010003121">
    <property type="protein sequence ID" value="CAG8635363.1"/>
    <property type="molecule type" value="Genomic_DNA"/>
</dbReference>
<accession>A0A9N9DBM8</accession>
<name>A0A9N9DBM8_9GLOM</name>
<dbReference type="Proteomes" id="UP000789572">
    <property type="component" value="Unassembled WGS sequence"/>
</dbReference>
<reference evidence="1" key="1">
    <citation type="submission" date="2021-06" db="EMBL/GenBank/DDBJ databases">
        <authorList>
            <person name="Kallberg Y."/>
            <person name="Tangrot J."/>
            <person name="Rosling A."/>
        </authorList>
    </citation>
    <scope>NUCLEOTIDE SEQUENCE</scope>
    <source>
        <strain evidence="1">IA702</strain>
    </source>
</reference>
<comment type="caution">
    <text evidence="1">The sequence shown here is derived from an EMBL/GenBank/DDBJ whole genome shotgun (WGS) entry which is preliminary data.</text>
</comment>
<evidence type="ECO:0000313" key="1">
    <source>
        <dbReference type="EMBL" id="CAG8635363.1"/>
    </source>
</evidence>
<proteinExistence type="predicted"/>
<organism evidence="1 2">
    <name type="scientific">Paraglomus occultum</name>
    <dbReference type="NCBI Taxonomy" id="144539"/>
    <lineage>
        <taxon>Eukaryota</taxon>
        <taxon>Fungi</taxon>
        <taxon>Fungi incertae sedis</taxon>
        <taxon>Mucoromycota</taxon>
        <taxon>Glomeromycotina</taxon>
        <taxon>Glomeromycetes</taxon>
        <taxon>Paraglomerales</taxon>
        <taxon>Paraglomeraceae</taxon>
        <taxon>Paraglomus</taxon>
    </lineage>
</organism>
<dbReference type="AlphaFoldDB" id="A0A9N9DBM8"/>
<feature type="non-terminal residue" evidence="1">
    <location>
        <position position="93"/>
    </location>
</feature>
<gene>
    <name evidence="1" type="ORF">POCULU_LOCUS9126</name>
</gene>
<keyword evidence="2" id="KW-1185">Reference proteome</keyword>
<sequence>MSVEKLRRKRRRKLKKEFERGKKSLRTKFDMDEAYFLGELIEQNGLAGSTTAATYLGKYWRKVVLSVYHYNKERSDWNDTLTHGDYYNMKLER</sequence>
<protein>
    <submittedName>
        <fullName evidence="1">347_t:CDS:1</fullName>
    </submittedName>
</protein>
<evidence type="ECO:0000313" key="2">
    <source>
        <dbReference type="Proteomes" id="UP000789572"/>
    </source>
</evidence>